<reference evidence="1 2" key="1">
    <citation type="submission" date="2019-10" db="EMBL/GenBank/DDBJ databases">
        <title>Description of Paenibacillus humi sp. nov.</title>
        <authorList>
            <person name="Carlier A."/>
            <person name="Qi S."/>
        </authorList>
    </citation>
    <scope>NUCLEOTIDE SEQUENCE [LARGE SCALE GENOMIC DNA]</scope>
    <source>
        <strain evidence="1 2">LMG 31461</strain>
    </source>
</reference>
<name>A0ABX1XJ06_9BACL</name>
<keyword evidence="2" id="KW-1185">Reference proteome</keyword>
<accession>A0ABX1XJ06</accession>
<sequence>MGFGNVAAERVAIEMTYEGRCTVTELQLVKDPVTKVTGQQRIIVLQDEPCAVSQTALRGVTSTGTDNTIDYDAKLFISPDVSIRAGSEINVIQDGMNIRFQQVGKPFRYPTHQEIMLNEVGRA</sequence>
<organism evidence="1 2">
    <name type="scientific">Paenibacillus plantarum</name>
    <dbReference type="NCBI Taxonomy" id="2654975"/>
    <lineage>
        <taxon>Bacteria</taxon>
        <taxon>Bacillati</taxon>
        <taxon>Bacillota</taxon>
        <taxon>Bacilli</taxon>
        <taxon>Bacillales</taxon>
        <taxon>Paenibacillaceae</taxon>
        <taxon>Paenibacillus</taxon>
    </lineage>
</organism>
<gene>
    <name evidence="1" type="ORF">GC096_30620</name>
</gene>
<protein>
    <submittedName>
        <fullName evidence="1">Uncharacterized protein</fullName>
    </submittedName>
</protein>
<comment type="caution">
    <text evidence="1">The sequence shown here is derived from an EMBL/GenBank/DDBJ whole genome shotgun (WGS) entry which is preliminary data.</text>
</comment>
<dbReference type="EMBL" id="WHNY01000075">
    <property type="protein sequence ID" value="NOU68384.1"/>
    <property type="molecule type" value="Genomic_DNA"/>
</dbReference>
<dbReference type="RefSeq" id="WP_171635683.1">
    <property type="nucleotide sequence ID" value="NZ_WHNY01000075.1"/>
</dbReference>
<evidence type="ECO:0000313" key="2">
    <source>
        <dbReference type="Proteomes" id="UP000653578"/>
    </source>
</evidence>
<dbReference type="Proteomes" id="UP000653578">
    <property type="component" value="Unassembled WGS sequence"/>
</dbReference>
<proteinExistence type="predicted"/>
<evidence type="ECO:0000313" key="1">
    <source>
        <dbReference type="EMBL" id="NOU68384.1"/>
    </source>
</evidence>